<organism evidence="3 4">
    <name type="scientific">Macrococcus brunensis</name>
    <dbReference type="NCBI Taxonomy" id="198483"/>
    <lineage>
        <taxon>Bacteria</taxon>
        <taxon>Bacillati</taxon>
        <taxon>Bacillota</taxon>
        <taxon>Bacilli</taxon>
        <taxon>Bacillales</taxon>
        <taxon>Staphylococcaceae</taxon>
        <taxon>Macrococcus</taxon>
    </lineage>
</organism>
<keyword evidence="4" id="KW-1185">Reference proteome</keyword>
<dbReference type="AlphaFoldDB" id="A0A4R6BDV6"/>
<proteinExistence type="predicted"/>
<evidence type="ECO:0000313" key="3">
    <source>
        <dbReference type="EMBL" id="TDL97980.1"/>
    </source>
</evidence>
<dbReference type="Pfam" id="PF00561">
    <property type="entry name" value="Abhydrolase_1"/>
    <property type="match status" value="1"/>
</dbReference>
<keyword evidence="1 3" id="KW-0378">Hydrolase</keyword>
<dbReference type="InterPro" id="IPR029058">
    <property type="entry name" value="AB_hydrolase_fold"/>
</dbReference>
<feature type="domain" description="AB hydrolase-1" evidence="2">
    <location>
        <begin position="21"/>
        <end position="245"/>
    </location>
</feature>
<evidence type="ECO:0000259" key="2">
    <source>
        <dbReference type="Pfam" id="PF00561"/>
    </source>
</evidence>
<sequence>MNIIVTENDVAIHYEVSGRGYPLILLHGQFMNVTMFNDFETALKEHYQLIKIDLRGHGYSDKPFKIRIEDYMEDVLTVMDELLIKQAHFLGYGLGGMVAEALASSYPGIVQRLILVTVGNEPFNVSEDKFQAQYSNILRTMKPEKREKFLEEYMYHDAKKVNRWKKSLRDTDTNLTKRERLAVIRSTENIDLLRSAHLITAPTLIISGKHDELIKPDNGYTLNREIPNSFHYLYENSGHAPMIEEKERFLEDVQTFLSIETQV</sequence>
<dbReference type="SUPFAM" id="SSF53474">
    <property type="entry name" value="alpha/beta-Hydrolases"/>
    <property type="match status" value="1"/>
</dbReference>
<protein>
    <submittedName>
        <fullName evidence="3">Alpha/beta hydrolase</fullName>
    </submittedName>
</protein>
<accession>A0A4R6BDV6</accession>
<evidence type="ECO:0000313" key="4">
    <source>
        <dbReference type="Proteomes" id="UP000295310"/>
    </source>
</evidence>
<dbReference type="PRINTS" id="PR00111">
    <property type="entry name" value="ABHYDROLASE"/>
</dbReference>
<gene>
    <name evidence="3" type="ORF">ERX27_05835</name>
</gene>
<dbReference type="Gene3D" id="3.40.50.1820">
    <property type="entry name" value="alpha/beta hydrolase"/>
    <property type="match status" value="1"/>
</dbReference>
<dbReference type="GO" id="GO:0016787">
    <property type="term" value="F:hydrolase activity"/>
    <property type="evidence" value="ECO:0007669"/>
    <property type="project" value="UniProtKB-KW"/>
</dbReference>
<dbReference type="OrthoDB" id="9808398at2"/>
<dbReference type="PANTHER" id="PTHR43798:SF31">
    <property type="entry name" value="AB HYDROLASE SUPERFAMILY PROTEIN YCLE"/>
    <property type="match status" value="1"/>
</dbReference>
<dbReference type="InterPro" id="IPR000073">
    <property type="entry name" value="AB_hydrolase_1"/>
</dbReference>
<dbReference type="InterPro" id="IPR050266">
    <property type="entry name" value="AB_hydrolase_sf"/>
</dbReference>
<dbReference type="GO" id="GO:0016020">
    <property type="term" value="C:membrane"/>
    <property type="evidence" value="ECO:0007669"/>
    <property type="project" value="TreeGrafter"/>
</dbReference>
<dbReference type="RefSeq" id="WP_133431895.1">
    <property type="nucleotide sequence ID" value="NZ_SCWA01000008.1"/>
</dbReference>
<dbReference type="PANTHER" id="PTHR43798">
    <property type="entry name" value="MONOACYLGLYCEROL LIPASE"/>
    <property type="match status" value="1"/>
</dbReference>
<dbReference type="EMBL" id="SCWA01000008">
    <property type="protein sequence ID" value="TDL97980.1"/>
    <property type="molecule type" value="Genomic_DNA"/>
</dbReference>
<name>A0A4R6BDV6_9STAP</name>
<reference evidence="3 4" key="1">
    <citation type="submission" date="2019-01" db="EMBL/GenBank/DDBJ databases">
        <title>Draft genome sequences of the type strains of six Macrococcus species.</title>
        <authorList>
            <person name="Mazhar S."/>
            <person name="Altermann E."/>
            <person name="Hill C."/>
            <person name="Mcauliffe O."/>
        </authorList>
    </citation>
    <scope>NUCLEOTIDE SEQUENCE [LARGE SCALE GENOMIC DNA]</scope>
    <source>
        <strain evidence="3 4">CCM4811</strain>
    </source>
</reference>
<evidence type="ECO:0000256" key="1">
    <source>
        <dbReference type="ARBA" id="ARBA00022801"/>
    </source>
</evidence>
<comment type="caution">
    <text evidence="3">The sequence shown here is derived from an EMBL/GenBank/DDBJ whole genome shotgun (WGS) entry which is preliminary data.</text>
</comment>
<dbReference type="Proteomes" id="UP000295310">
    <property type="component" value="Unassembled WGS sequence"/>
</dbReference>